<proteinExistence type="predicted"/>
<accession>A0A850QUX7</accession>
<feature type="compositionally biased region" description="Acidic residues" evidence="1">
    <location>
        <begin position="207"/>
        <end position="219"/>
    </location>
</feature>
<evidence type="ECO:0000313" key="3">
    <source>
        <dbReference type="EMBL" id="NVP01923.1"/>
    </source>
</evidence>
<sequence>MASENSTVEEKQRQPRKPRKYSKPYLTEKMVLKNDTTLQLTYGLIPKVMYSFFTLDVILFYIREKDFAEQVNERANALLDKEKGRIEKLLKAAKSNADKYNITSMPNYTVSQEREFRKYTPLATKFLNIVSNVEEYSILLDALWLNGHIESEFRNSKLKKVRYGLLNFSRQMANLGVNAMAVANDKGISADIESTLNESDYKKPDETEPEDTLEEVEEV</sequence>
<evidence type="ECO:0000256" key="1">
    <source>
        <dbReference type="SAM" id="MobiDB-lite"/>
    </source>
</evidence>
<organism evidence="3 4">
    <name type="scientific">Photobacterium damselae subsp. damselae</name>
    <name type="common">Listonella damsela</name>
    <dbReference type="NCBI Taxonomy" id="85581"/>
    <lineage>
        <taxon>Bacteria</taxon>
        <taxon>Pseudomonadati</taxon>
        <taxon>Pseudomonadota</taxon>
        <taxon>Gammaproteobacteria</taxon>
        <taxon>Vibrionales</taxon>
        <taxon>Vibrionaceae</taxon>
        <taxon>Photobacterium</taxon>
    </lineage>
</organism>
<feature type="region of interest" description="Disordered" evidence="1">
    <location>
        <begin position="1"/>
        <end position="20"/>
    </location>
</feature>
<comment type="caution">
    <text evidence="3">The sequence shown here is derived from an EMBL/GenBank/DDBJ whole genome shotgun (WGS) entry which is preliminary data.</text>
</comment>
<evidence type="ECO:0000313" key="4">
    <source>
        <dbReference type="Proteomes" id="UP000533429"/>
    </source>
</evidence>
<dbReference type="AlphaFoldDB" id="A0A850QUX7"/>
<gene>
    <name evidence="3" type="ORF">HWA77_17040</name>
</gene>
<dbReference type="Proteomes" id="UP000533429">
    <property type="component" value="Unassembled WGS sequence"/>
</dbReference>
<keyword evidence="2" id="KW-0472">Membrane</keyword>
<feature type="region of interest" description="Disordered" evidence="1">
    <location>
        <begin position="195"/>
        <end position="219"/>
    </location>
</feature>
<protein>
    <recommendedName>
        <fullName evidence="5">DUF1845 domain-containing protein</fullName>
    </recommendedName>
</protein>
<dbReference type="EMBL" id="JABXOR010001070">
    <property type="protein sequence ID" value="NVP01923.1"/>
    <property type="molecule type" value="Genomic_DNA"/>
</dbReference>
<evidence type="ECO:0008006" key="5">
    <source>
        <dbReference type="Google" id="ProtNLM"/>
    </source>
</evidence>
<name>A0A850QUX7_PHODD</name>
<keyword evidence="2" id="KW-0812">Transmembrane</keyword>
<feature type="transmembrane region" description="Helical" evidence="2">
    <location>
        <begin position="40"/>
        <end position="62"/>
    </location>
</feature>
<reference evidence="3 4" key="1">
    <citation type="submission" date="2020-06" db="EMBL/GenBank/DDBJ databases">
        <title>Photobacterium damselae subsp. damselae comparative genomics.</title>
        <authorList>
            <person name="Osorio C.R."/>
        </authorList>
    </citation>
    <scope>NUCLEOTIDE SEQUENCE [LARGE SCALE GENOMIC DNA]</scope>
    <source>
        <strain evidence="3 4">TW250/03</strain>
    </source>
</reference>
<keyword evidence="2" id="KW-1133">Transmembrane helix</keyword>
<evidence type="ECO:0000256" key="2">
    <source>
        <dbReference type="SAM" id="Phobius"/>
    </source>
</evidence>